<keyword evidence="2" id="KW-0472">Membrane</keyword>
<feature type="transmembrane region" description="Helical" evidence="2">
    <location>
        <begin position="228"/>
        <end position="246"/>
    </location>
</feature>
<keyword evidence="2" id="KW-1133">Transmembrane helix</keyword>
<organism evidence="3 4">
    <name type="scientific">Cetraspora pellucida</name>
    <dbReference type="NCBI Taxonomy" id="1433469"/>
    <lineage>
        <taxon>Eukaryota</taxon>
        <taxon>Fungi</taxon>
        <taxon>Fungi incertae sedis</taxon>
        <taxon>Mucoromycota</taxon>
        <taxon>Glomeromycotina</taxon>
        <taxon>Glomeromycetes</taxon>
        <taxon>Diversisporales</taxon>
        <taxon>Gigasporaceae</taxon>
        <taxon>Cetraspora</taxon>
    </lineage>
</organism>
<feature type="region of interest" description="Disordered" evidence="1">
    <location>
        <begin position="49"/>
        <end position="99"/>
    </location>
</feature>
<evidence type="ECO:0000256" key="1">
    <source>
        <dbReference type="SAM" id="MobiDB-lite"/>
    </source>
</evidence>
<proteinExistence type="predicted"/>
<keyword evidence="4" id="KW-1185">Reference proteome</keyword>
<gene>
    <name evidence="3" type="ORF">CPELLU_LOCUS6566</name>
</gene>
<evidence type="ECO:0000313" key="3">
    <source>
        <dbReference type="EMBL" id="CAG8591745.1"/>
    </source>
</evidence>
<sequence>MQANHYYADGYYHQHYANNSQQPANYQQPPPATYHYQQHSQQQFNDYVTINPQQPGNYSQHGGYPKTHSQQNYSQQHAGYPKTHPQYNYSHQNNDTKINPQQNGDFPKVPQSVHPVNGNDPTLFAKNKCIVITVFKLFTLLTTLSVLQLYYNATFVTHDLPRKLFIIIVGCEVLPRIIQTYQVYKFTDKKLTINDAIGTLLCQINYYYWMGKERATLKRAQVNQIELLSDLISVIKLFVLAYILYLQTQKLDQQGSDMGKKVVNDMSSAIEREFGDLYLKNNTCKN</sequence>
<protein>
    <submittedName>
        <fullName evidence="3">21153_t:CDS:1</fullName>
    </submittedName>
</protein>
<name>A0A9N9G858_9GLOM</name>
<feature type="compositionally biased region" description="Polar residues" evidence="1">
    <location>
        <begin position="85"/>
        <end position="99"/>
    </location>
</feature>
<feature type="transmembrane region" description="Helical" evidence="2">
    <location>
        <begin position="129"/>
        <end position="151"/>
    </location>
</feature>
<feature type="region of interest" description="Disordered" evidence="1">
    <location>
        <begin position="21"/>
        <end position="40"/>
    </location>
</feature>
<dbReference type="OrthoDB" id="2448965at2759"/>
<feature type="compositionally biased region" description="Polar residues" evidence="1">
    <location>
        <begin position="49"/>
        <end position="60"/>
    </location>
</feature>
<feature type="compositionally biased region" description="Polar residues" evidence="1">
    <location>
        <begin position="67"/>
        <end position="77"/>
    </location>
</feature>
<reference evidence="3" key="1">
    <citation type="submission" date="2021-06" db="EMBL/GenBank/DDBJ databases">
        <authorList>
            <person name="Kallberg Y."/>
            <person name="Tangrot J."/>
            <person name="Rosling A."/>
        </authorList>
    </citation>
    <scope>NUCLEOTIDE SEQUENCE</scope>
    <source>
        <strain evidence="3">FL966</strain>
    </source>
</reference>
<evidence type="ECO:0000256" key="2">
    <source>
        <dbReference type="SAM" id="Phobius"/>
    </source>
</evidence>
<dbReference type="EMBL" id="CAJVQA010004120">
    <property type="protein sequence ID" value="CAG8591745.1"/>
    <property type="molecule type" value="Genomic_DNA"/>
</dbReference>
<keyword evidence="2" id="KW-0812">Transmembrane</keyword>
<accession>A0A9N9G858</accession>
<dbReference type="AlphaFoldDB" id="A0A9N9G858"/>
<evidence type="ECO:0000313" key="4">
    <source>
        <dbReference type="Proteomes" id="UP000789759"/>
    </source>
</evidence>
<comment type="caution">
    <text evidence="3">The sequence shown here is derived from an EMBL/GenBank/DDBJ whole genome shotgun (WGS) entry which is preliminary data.</text>
</comment>
<dbReference type="Proteomes" id="UP000789759">
    <property type="component" value="Unassembled WGS sequence"/>
</dbReference>